<feature type="compositionally biased region" description="Basic and acidic residues" evidence="2">
    <location>
        <begin position="625"/>
        <end position="640"/>
    </location>
</feature>
<feature type="compositionally biased region" description="Basic and acidic residues" evidence="2">
    <location>
        <begin position="667"/>
        <end position="701"/>
    </location>
</feature>
<keyword evidence="4" id="KW-1185">Reference proteome</keyword>
<protein>
    <recommendedName>
        <fullName evidence="5">Fibronectin type-III domain-containing protein</fullName>
    </recommendedName>
</protein>
<feature type="compositionally biased region" description="Basic and acidic residues" evidence="2">
    <location>
        <begin position="496"/>
        <end position="511"/>
    </location>
</feature>
<dbReference type="InterPro" id="IPR036116">
    <property type="entry name" value="FN3_sf"/>
</dbReference>
<evidence type="ECO:0008006" key="5">
    <source>
        <dbReference type="Google" id="ProtNLM"/>
    </source>
</evidence>
<evidence type="ECO:0000256" key="1">
    <source>
        <dbReference type="SAM" id="Coils"/>
    </source>
</evidence>
<feature type="coiled-coil region" evidence="1">
    <location>
        <begin position="854"/>
        <end position="888"/>
    </location>
</feature>
<dbReference type="Proteomes" id="UP001431783">
    <property type="component" value="Unassembled WGS sequence"/>
</dbReference>
<proteinExistence type="predicted"/>
<feature type="region of interest" description="Disordered" evidence="2">
    <location>
        <begin position="496"/>
        <end position="515"/>
    </location>
</feature>
<evidence type="ECO:0000256" key="2">
    <source>
        <dbReference type="SAM" id="MobiDB-lite"/>
    </source>
</evidence>
<keyword evidence="1" id="KW-0175">Coiled coil</keyword>
<dbReference type="SUPFAM" id="SSF49265">
    <property type="entry name" value="Fibronectin type III"/>
    <property type="match status" value="1"/>
</dbReference>
<organism evidence="3 4">
    <name type="scientific">Henosepilachna vigintioctopunctata</name>
    <dbReference type="NCBI Taxonomy" id="420089"/>
    <lineage>
        <taxon>Eukaryota</taxon>
        <taxon>Metazoa</taxon>
        <taxon>Ecdysozoa</taxon>
        <taxon>Arthropoda</taxon>
        <taxon>Hexapoda</taxon>
        <taxon>Insecta</taxon>
        <taxon>Pterygota</taxon>
        <taxon>Neoptera</taxon>
        <taxon>Endopterygota</taxon>
        <taxon>Coleoptera</taxon>
        <taxon>Polyphaga</taxon>
        <taxon>Cucujiformia</taxon>
        <taxon>Coccinelloidea</taxon>
        <taxon>Coccinellidae</taxon>
        <taxon>Epilachninae</taxon>
        <taxon>Epilachnini</taxon>
        <taxon>Henosepilachna</taxon>
    </lineage>
</organism>
<evidence type="ECO:0000313" key="3">
    <source>
        <dbReference type="EMBL" id="KAK9885763.1"/>
    </source>
</evidence>
<feature type="region of interest" description="Disordered" evidence="2">
    <location>
        <begin position="718"/>
        <end position="741"/>
    </location>
</feature>
<feature type="compositionally biased region" description="Acidic residues" evidence="2">
    <location>
        <begin position="722"/>
        <end position="737"/>
    </location>
</feature>
<evidence type="ECO:0000313" key="4">
    <source>
        <dbReference type="Proteomes" id="UP001431783"/>
    </source>
</evidence>
<feature type="compositionally biased region" description="Basic and acidic residues" evidence="2">
    <location>
        <begin position="158"/>
        <end position="190"/>
    </location>
</feature>
<sequence>MKEENIVLETKLSGIDDGHSSLHTLSNPINDTADSETEVNTSISTENTNPSEKTLVPCNPQEQCRYGDGDICTRVHSEEQSSCSFSHLYKNFGNVNFLRGNFRLRQTRSLYENKRRGTECLRVCKSAVINLGSLKIDIEMIKFLPGGPKVGDFDDNLTEEKEKRDSKESRGPVLEIEHSKEPDLPEKDETNPSECKIGFNCPNDSEIIPEKIYQCYVCNCPKRQEQQYESDAIRPPAVENLEERIDRLLQINPFAPPQDTDHQCDECSDHKIESNSPSNIPPGEGCKYIKNSGEKSNLVHQEQHRYKCTLKSQETSLGNELELSKQGDTLCHDENCTCVDCLCNPSKFKNPNSGFQCESKDCKSDTSYDTAKNSLNDTSMFRFEKPPEITVMNVVIPCDCGNTCTCDPCFDPNRAASQAQSKQEVEKKCVNNVPKARPSLTREPSLDDPFNNRDTWKNVVGCYCPPSSSKKKEVCDCKECECKPCGYKDKVRKPCDCKKPKEQPKPPEPAKKKGKCSTISCVGSRQVISVIGDTVSESKNRASLPIIKSPLLKKNCNCEICECVFCSESETQSFPERIKEECSVYEKPCEKKYVSLLSVEPCDRSKCDCGNKRPPRTETINYSRQPEKVDEVVVEKKESLTESGVSIPKTEEVVLDEAPTTQETPTVEEKQSESEYDEKHDDEKHEDDKQEDDKVEEKPEMSELCNCSECFCDPCKTTEETPQLDDHEDEPNIEDVPPEAFDKKSVTPLASEVKQVPSDKPASVIDQAQGDKTEKPTCFCNPPKPEEQADLKSPCDCSKPCPCAPCPDPNVINEIPPIIGDADIAKNEIRSVLEKISCTCNKAENDLKPLLKQASTFESTVSKMKLKLNNLEQKCKDKDQIINAMTKDLRMRSQSGVFANLLNDLAHPKERFVPDFNRTYVCDFLPKPRAPPGTKLQPKRSSTCRSDSRLEPILELDRYLPGGNEDIGRYRRNLDASGLEIIDIRRVTLDSVLIKWRSPCNLSGITGYQIFVNDELKYKVLSPNRTSAVLDTLELSRSIEIMLFAMSTSGRCEPPALATYKI</sequence>
<feature type="region of interest" description="Disordered" evidence="2">
    <location>
        <begin position="152"/>
        <end position="193"/>
    </location>
</feature>
<dbReference type="EMBL" id="JARQZJ010000097">
    <property type="protein sequence ID" value="KAK9885763.1"/>
    <property type="molecule type" value="Genomic_DNA"/>
</dbReference>
<comment type="caution">
    <text evidence="3">The sequence shown here is derived from an EMBL/GenBank/DDBJ whole genome shotgun (WGS) entry which is preliminary data.</text>
</comment>
<accession>A0AAW1UXG7</accession>
<name>A0AAW1UXG7_9CUCU</name>
<feature type="region of interest" description="Disordered" evidence="2">
    <location>
        <begin position="618"/>
        <end position="703"/>
    </location>
</feature>
<gene>
    <name evidence="3" type="ORF">WA026_013634</name>
</gene>
<reference evidence="3 4" key="1">
    <citation type="submission" date="2023-03" db="EMBL/GenBank/DDBJ databases">
        <title>Genome insight into feeding habits of ladybird beetles.</title>
        <authorList>
            <person name="Li H.-S."/>
            <person name="Huang Y.-H."/>
            <person name="Pang H."/>
        </authorList>
    </citation>
    <scope>NUCLEOTIDE SEQUENCE [LARGE SCALE GENOMIC DNA]</scope>
    <source>
        <strain evidence="3">SYSU_2023b</strain>
        <tissue evidence="3">Whole body</tissue>
    </source>
</reference>
<dbReference type="AlphaFoldDB" id="A0AAW1UXG7"/>